<dbReference type="AlphaFoldDB" id="A0A9D1YDF8"/>
<sequence length="179" mass="18485">MTARAQAAEPRSGGTQSVGRISAGAHMAQVLEATGLYDLGGSTQVEGELAAYAAGFALVEDALEDLLAELFVSTAQGPGLERWEKLLWGDVLPGEAQTRRRELLAGLGAHGGLHTKEDFESLLPAAGLQGTVTETEDGGLAVAASLLGNVTEGQARLALARLLPAHLAWELTLSGGETE</sequence>
<protein>
    <submittedName>
        <fullName evidence="1">YmfQ family protein</fullName>
    </submittedName>
</protein>
<gene>
    <name evidence="1" type="ORF">H9838_07935</name>
</gene>
<evidence type="ECO:0000313" key="2">
    <source>
        <dbReference type="Proteomes" id="UP000823915"/>
    </source>
</evidence>
<organism evidence="1 2">
    <name type="scientific">Candidatus Acutalibacter pullistercoris</name>
    <dbReference type="NCBI Taxonomy" id="2838418"/>
    <lineage>
        <taxon>Bacteria</taxon>
        <taxon>Bacillati</taxon>
        <taxon>Bacillota</taxon>
        <taxon>Clostridia</taxon>
        <taxon>Eubacteriales</taxon>
        <taxon>Acutalibacteraceae</taxon>
        <taxon>Acutalibacter</taxon>
    </lineage>
</organism>
<dbReference type="Proteomes" id="UP000823915">
    <property type="component" value="Unassembled WGS sequence"/>
</dbReference>
<name>A0A9D1YDF8_9FIRM</name>
<accession>A0A9D1YDF8</accession>
<proteinExistence type="predicted"/>
<reference evidence="1" key="2">
    <citation type="submission" date="2021-04" db="EMBL/GenBank/DDBJ databases">
        <authorList>
            <person name="Gilroy R."/>
        </authorList>
    </citation>
    <scope>NUCLEOTIDE SEQUENCE</scope>
    <source>
        <strain evidence="1">1282</strain>
    </source>
</reference>
<comment type="caution">
    <text evidence="1">The sequence shown here is derived from an EMBL/GenBank/DDBJ whole genome shotgun (WGS) entry which is preliminary data.</text>
</comment>
<dbReference type="EMBL" id="DXDU01000128">
    <property type="protein sequence ID" value="HIY27081.1"/>
    <property type="molecule type" value="Genomic_DNA"/>
</dbReference>
<evidence type="ECO:0000313" key="1">
    <source>
        <dbReference type="EMBL" id="HIY27081.1"/>
    </source>
</evidence>
<reference evidence="1" key="1">
    <citation type="journal article" date="2021" name="PeerJ">
        <title>Extensive microbial diversity within the chicken gut microbiome revealed by metagenomics and culture.</title>
        <authorList>
            <person name="Gilroy R."/>
            <person name="Ravi A."/>
            <person name="Getino M."/>
            <person name="Pursley I."/>
            <person name="Horton D.L."/>
            <person name="Alikhan N.F."/>
            <person name="Baker D."/>
            <person name="Gharbi K."/>
            <person name="Hall N."/>
            <person name="Watson M."/>
            <person name="Adriaenssens E.M."/>
            <person name="Foster-Nyarko E."/>
            <person name="Jarju S."/>
            <person name="Secka A."/>
            <person name="Antonio M."/>
            <person name="Oren A."/>
            <person name="Chaudhuri R.R."/>
            <person name="La Ragione R."/>
            <person name="Hildebrand F."/>
            <person name="Pallen M.J."/>
        </authorList>
    </citation>
    <scope>NUCLEOTIDE SEQUENCE</scope>
    <source>
        <strain evidence="1">1282</strain>
    </source>
</reference>